<evidence type="ECO:0000259" key="3">
    <source>
        <dbReference type="PROSITE" id="PS51762"/>
    </source>
</evidence>
<evidence type="ECO:0000256" key="1">
    <source>
        <dbReference type="ARBA" id="ARBA00006865"/>
    </source>
</evidence>
<feature type="signal peptide" evidence="2">
    <location>
        <begin position="1"/>
        <end position="34"/>
    </location>
</feature>
<dbReference type="InterPro" id="IPR050546">
    <property type="entry name" value="Glycosyl_Hydrlase_16"/>
</dbReference>
<evidence type="ECO:0000259" key="4">
    <source>
        <dbReference type="PROSITE" id="PS52005"/>
    </source>
</evidence>
<dbReference type="PANTHER" id="PTHR10963">
    <property type="entry name" value="GLYCOSYL HYDROLASE-RELATED"/>
    <property type="match status" value="1"/>
</dbReference>
<keyword evidence="6" id="KW-1185">Reference proteome</keyword>
<gene>
    <name evidence="5" type="ORF">F0U60_26845</name>
</gene>
<dbReference type="EMBL" id="CP043494">
    <property type="protein sequence ID" value="WNG47343.1"/>
    <property type="molecule type" value="Genomic_DNA"/>
</dbReference>
<dbReference type="InterPro" id="IPR047569">
    <property type="entry name" value="CBM56"/>
</dbReference>
<proteinExistence type="inferred from homology"/>
<evidence type="ECO:0000256" key="2">
    <source>
        <dbReference type="SAM" id="SignalP"/>
    </source>
</evidence>
<dbReference type="InterPro" id="IPR000757">
    <property type="entry name" value="Beta-glucanase-like"/>
</dbReference>
<protein>
    <submittedName>
        <fullName evidence="5">Glycoside hydrolase family 16 protein</fullName>
    </submittedName>
</protein>
<dbReference type="Pfam" id="PF22184">
    <property type="entry name" value="CBM_56"/>
    <property type="match status" value="1"/>
</dbReference>
<evidence type="ECO:0000313" key="5">
    <source>
        <dbReference type="EMBL" id="WNG47343.1"/>
    </source>
</evidence>
<dbReference type="Gene3D" id="2.60.120.200">
    <property type="match status" value="1"/>
</dbReference>
<dbReference type="InterPro" id="IPR013320">
    <property type="entry name" value="ConA-like_dom_sf"/>
</dbReference>
<dbReference type="PROSITE" id="PS51762">
    <property type="entry name" value="GH16_2"/>
    <property type="match status" value="1"/>
</dbReference>
<keyword evidence="5" id="KW-0378">Hydrolase</keyword>
<dbReference type="PROSITE" id="PS52005">
    <property type="entry name" value="CBM56"/>
    <property type="match status" value="1"/>
</dbReference>
<organism evidence="5 6">
    <name type="scientific">Archangium minus</name>
    <dbReference type="NCBI Taxonomy" id="83450"/>
    <lineage>
        <taxon>Bacteria</taxon>
        <taxon>Pseudomonadati</taxon>
        <taxon>Myxococcota</taxon>
        <taxon>Myxococcia</taxon>
        <taxon>Myxococcales</taxon>
        <taxon>Cystobacterineae</taxon>
        <taxon>Archangiaceae</taxon>
        <taxon>Archangium</taxon>
    </lineage>
</organism>
<keyword evidence="2" id="KW-0732">Signal</keyword>
<reference evidence="5 6" key="1">
    <citation type="submission" date="2019-08" db="EMBL/GenBank/DDBJ databases">
        <title>Archangium and Cystobacter genomes.</title>
        <authorList>
            <person name="Chen I.-C.K."/>
            <person name="Wielgoss S."/>
        </authorList>
    </citation>
    <scope>NUCLEOTIDE SEQUENCE [LARGE SCALE GENOMIC DNA]</scope>
    <source>
        <strain evidence="5 6">Cbm 6</strain>
    </source>
</reference>
<feature type="chain" id="PRO_5046448695" evidence="2">
    <location>
        <begin position="35"/>
        <end position="402"/>
    </location>
</feature>
<name>A0ABY9WW37_9BACT</name>
<dbReference type="GO" id="GO:0016787">
    <property type="term" value="F:hydrolase activity"/>
    <property type="evidence" value="ECO:0007669"/>
    <property type="project" value="UniProtKB-KW"/>
</dbReference>
<dbReference type="SUPFAM" id="SSF49899">
    <property type="entry name" value="Concanavalin A-like lectins/glucanases"/>
    <property type="match status" value="1"/>
</dbReference>
<comment type="similarity">
    <text evidence="1">Belongs to the glycosyl hydrolase 16 family.</text>
</comment>
<feature type="domain" description="GH16" evidence="3">
    <location>
        <begin position="116"/>
        <end position="402"/>
    </location>
</feature>
<evidence type="ECO:0000313" key="6">
    <source>
        <dbReference type="Proteomes" id="UP001611383"/>
    </source>
</evidence>
<dbReference type="Proteomes" id="UP001611383">
    <property type="component" value="Chromosome"/>
</dbReference>
<accession>A0ABY9WW37</accession>
<dbReference type="Pfam" id="PF00722">
    <property type="entry name" value="Glyco_hydro_16"/>
    <property type="match status" value="1"/>
</dbReference>
<sequence>MRSSESMKAGARGLLAVRWMVLMFAVLLATGASAATSGYTITSTTSVHFFVSDAPWADLHYQINGGTQLNVRMITSGTNHHIYNVTGVPAGATVRYFFTIGSYSGGATDTAWAQFSMSGTNPNPPTGTWTVVWEDTFSGSGQPNPANWSYHVGNGWNPGAGAFSGWGNGEWEWYRPENTYVQNGNLVIKGEYHTTPTVIAGRNWYQRSGRITTKGKRSWTHGRIEARIAMPNAIGTWPAFWMMGTACDDTVTTNYAAPMSHYDVMASNWSSCGEIDIMEHKNSETNTYQNLFWDSRIGLYPWANGMNNDQPGNIYVGNVTQFHLYTIEWEPTQIRWYVDRETNPSPVHTVDITASNKEEFQKPFHIILNLALSGQFTGNAEPNPADFPMYMYVDYVRVWQRK</sequence>
<feature type="domain" description="CBM56" evidence="4">
    <location>
        <begin position="27"/>
        <end position="117"/>
    </location>
</feature>
<dbReference type="CDD" id="cd08023">
    <property type="entry name" value="GH16_laminarinase_like"/>
    <property type="match status" value="1"/>
</dbReference>
<dbReference type="PANTHER" id="PTHR10963:SF55">
    <property type="entry name" value="GLYCOSIDE HYDROLASE FAMILY 16 PROTEIN"/>
    <property type="match status" value="1"/>
</dbReference>